<gene>
    <name evidence="1" type="ORF">E1B00_08620</name>
</gene>
<evidence type="ECO:0000313" key="2">
    <source>
        <dbReference type="Proteomes" id="UP000305760"/>
    </source>
</evidence>
<comment type="caution">
    <text evidence="1">The sequence shown here is derived from an EMBL/GenBank/DDBJ whole genome shotgun (WGS) entry which is preliminary data.</text>
</comment>
<dbReference type="Proteomes" id="UP000305760">
    <property type="component" value="Unassembled WGS sequence"/>
</dbReference>
<protein>
    <recommendedName>
        <fullName evidence="3">HEPN domain-containing protein</fullName>
    </recommendedName>
</protein>
<sequence length="140" mass="15875">MTVAIELLEQALRLYYEKSHFAALHLAGAAEELLGAHLRAVGAQSTFDNYRTAGVELVNALGKDAPITRKDREGLLNHAKNRTKHMDSAEDGLITFDPAEEAWEPLDRAVTDYYHLLQYLPLEEFPLVARFNREILERRA</sequence>
<keyword evidence="2" id="KW-1185">Reference proteome</keyword>
<proteinExistence type="predicted"/>
<evidence type="ECO:0008006" key="3">
    <source>
        <dbReference type="Google" id="ProtNLM"/>
    </source>
</evidence>
<organism evidence="1 2">
    <name type="scientific">Arenimonas terrae</name>
    <dbReference type="NCBI Taxonomy" id="2546226"/>
    <lineage>
        <taxon>Bacteria</taxon>
        <taxon>Pseudomonadati</taxon>
        <taxon>Pseudomonadota</taxon>
        <taxon>Gammaproteobacteria</taxon>
        <taxon>Lysobacterales</taxon>
        <taxon>Lysobacteraceae</taxon>
        <taxon>Arenimonas</taxon>
    </lineage>
</organism>
<evidence type="ECO:0000313" key="1">
    <source>
        <dbReference type="EMBL" id="TNJ35792.1"/>
    </source>
</evidence>
<dbReference type="AlphaFoldDB" id="A0A5C4RXR7"/>
<name>A0A5C4RXR7_9GAMM</name>
<dbReference type="EMBL" id="SMDR01000001">
    <property type="protein sequence ID" value="TNJ35792.1"/>
    <property type="molecule type" value="Genomic_DNA"/>
</dbReference>
<reference evidence="1 2" key="1">
    <citation type="submission" date="2019-03" db="EMBL/GenBank/DDBJ databases">
        <title>Arenimonas daejeonensis sp. nov., isolated from compost.</title>
        <authorList>
            <person name="Jeon C.O."/>
        </authorList>
    </citation>
    <scope>NUCLEOTIDE SEQUENCE [LARGE SCALE GENOMIC DNA]</scope>
    <source>
        <strain evidence="1 2">R29</strain>
    </source>
</reference>
<accession>A0A5C4RXR7</accession>